<name>A0AAV2NVQ2_9HYME</name>
<evidence type="ECO:0000313" key="3">
    <source>
        <dbReference type="Proteomes" id="UP001497644"/>
    </source>
</evidence>
<evidence type="ECO:0000256" key="1">
    <source>
        <dbReference type="SAM" id="MobiDB-lite"/>
    </source>
</evidence>
<protein>
    <submittedName>
        <fullName evidence="2">Uncharacterized protein</fullName>
    </submittedName>
</protein>
<sequence length="74" mass="8641">MPIVFCRRQVTSHPYTRWRHIRAKTKSDEVFAGRRSLPVTSQHDSDRAVLRNDFSRERQCATKSGGRTTKEYSS</sequence>
<dbReference type="EMBL" id="OZ034827">
    <property type="protein sequence ID" value="CAL1683734.1"/>
    <property type="molecule type" value="Genomic_DNA"/>
</dbReference>
<reference evidence="2" key="1">
    <citation type="submission" date="2024-04" db="EMBL/GenBank/DDBJ databases">
        <authorList>
            <consortium name="Molecular Ecology Group"/>
        </authorList>
    </citation>
    <scope>NUCLEOTIDE SEQUENCE</scope>
</reference>
<dbReference type="AlphaFoldDB" id="A0AAV2NVQ2"/>
<proteinExistence type="predicted"/>
<evidence type="ECO:0000313" key="2">
    <source>
        <dbReference type="EMBL" id="CAL1683734.1"/>
    </source>
</evidence>
<gene>
    <name evidence="2" type="ORF">LPLAT_LOCUS9408</name>
</gene>
<feature type="region of interest" description="Disordered" evidence="1">
    <location>
        <begin position="35"/>
        <end position="74"/>
    </location>
</feature>
<dbReference type="Proteomes" id="UP001497644">
    <property type="component" value="Chromosome 4"/>
</dbReference>
<organism evidence="2 3">
    <name type="scientific">Lasius platythorax</name>
    <dbReference type="NCBI Taxonomy" id="488582"/>
    <lineage>
        <taxon>Eukaryota</taxon>
        <taxon>Metazoa</taxon>
        <taxon>Ecdysozoa</taxon>
        <taxon>Arthropoda</taxon>
        <taxon>Hexapoda</taxon>
        <taxon>Insecta</taxon>
        <taxon>Pterygota</taxon>
        <taxon>Neoptera</taxon>
        <taxon>Endopterygota</taxon>
        <taxon>Hymenoptera</taxon>
        <taxon>Apocrita</taxon>
        <taxon>Aculeata</taxon>
        <taxon>Formicoidea</taxon>
        <taxon>Formicidae</taxon>
        <taxon>Formicinae</taxon>
        <taxon>Lasius</taxon>
        <taxon>Lasius</taxon>
    </lineage>
</organism>
<keyword evidence="3" id="KW-1185">Reference proteome</keyword>
<feature type="compositionally biased region" description="Basic and acidic residues" evidence="1">
    <location>
        <begin position="43"/>
        <end position="60"/>
    </location>
</feature>
<accession>A0AAV2NVQ2</accession>